<dbReference type="EMBL" id="VDFM01000015">
    <property type="protein sequence ID" value="MQS53307.1"/>
    <property type="molecule type" value="Genomic_DNA"/>
</dbReference>
<evidence type="ECO:0000313" key="7">
    <source>
        <dbReference type="Proteomes" id="UP000380386"/>
    </source>
</evidence>
<dbReference type="Proteomes" id="UP000380386">
    <property type="component" value="Unassembled WGS sequence"/>
</dbReference>
<accession>A0A5P0ZKV8</accession>
<dbReference type="PANTHER" id="PTHR21600:SF87">
    <property type="entry name" value="RNA PSEUDOURIDYLATE SYNTHASE DOMAIN-CONTAINING PROTEIN 1"/>
    <property type="match status" value="1"/>
</dbReference>
<dbReference type="SUPFAM" id="SSF55120">
    <property type="entry name" value="Pseudouridine synthase"/>
    <property type="match status" value="1"/>
</dbReference>
<dbReference type="Pfam" id="PF00849">
    <property type="entry name" value="PseudoU_synth_2"/>
    <property type="match status" value="1"/>
</dbReference>
<comment type="similarity">
    <text evidence="2">Belongs to the pseudouridine synthase RluA family.</text>
</comment>
<comment type="catalytic activity">
    <reaction evidence="1">
        <text>a uridine in RNA = a pseudouridine in RNA</text>
        <dbReference type="Rhea" id="RHEA:48348"/>
        <dbReference type="Rhea" id="RHEA-COMP:12068"/>
        <dbReference type="Rhea" id="RHEA-COMP:12069"/>
        <dbReference type="ChEBI" id="CHEBI:65314"/>
        <dbReference type="ChEBI" id="CHEBI:65315"/>
    </reaction>
</comment>
<evidence type="ECO:0000256" key="3">
    <source>
        <dbReference type="ARBA" id="ARBA00031870"/>
    </source>
</evidence>
<evidence type="ECO:0000256" key="1">
    <source>
        <dbReference type="ARBA" id="ARBA00000073"/>
    </source>
</evidence>
<dbReference type="InterPro" id="IPR006145">
    <property type="entry name" value="PsdUridine_synth_RsuA/RluA"/>
</dbReference>
<gene>
    <name evidence="6" type="ORF">FHL02_09770</name>
</gene>
<dbReference type="GO" id="GO:0003723">
    <property type="term" value="F:RNA binding"/>
    <property type="evidence" value="ECO:0007669"/>
    <property type="project" value="InterPro"/>
</dbReference>
<dbReference type="AlphaFoldDB" id="A0A5P0ZKV8"/>
<comment type="caution">
    <text evidence="6">The sequence shown here is derived from an EMBL/GenBank/DDBJ whole genome shotgun (WGS) entry which is preliminary data.</text>
</comment>
<protein>
    <recommendedName>
        <fullName evidence="3">RNA pseudouridylate synthase</fullName>
    </recommendedName>
    <alternativeName>
        <fullName evidence="4">RNA-uridine isomerase</fullName>
    </alternativeName>
</protein>
<reference evidence="6 7" key="1">
    <citation type="journal article" date="2019" name="Syst. Appl. Microbiol.">
        <title>Polyphasic characterization of two novel Lactobacillus spp. isolated from blown salami packages: Description of Lactobacillus halodurans sp. nov. and Lactobacillus salsicarnum sp. nov.</title>
        <authorList>
            <person name="Schuster J.A."/>
            <person name="Klingl A."/>
            <person name="Vogel R.F."/>
            <person name="Ehrmann M.A."/>
        </authorList>
    </citation>
    <scope>NUCLEOTIDE SEQUENCE [LARGE SCALE GENOMIC DNA]</scope>
    <source>
        <strain evidence="6 7">TMW 1.2118</strain>
    </source>
</reference>
<evidence type="ECO:0000313" key="6">
    <source>
        <dbReference type="EMBL" id="MQS53307.1"/>
    </source>
</evidence>
<dbReference type="Gene3D" id="3.30.2350.10">
    <property type="entry name" value="Pseudouridine synthase"/>
    <property type="match status" value="1"/>
</dbReference>
<evidence type="ECO:0000256" key="4">
    <source>
        <dbReference type="ARBA" id="ARBA00033164"/>
    </source>
</evidence>
<dbReference type="CDD" id="cd02869">
    <property type="entry name" value="PseudoU_synth_RluA_like"/>
    <property type="match status" value="1"/>
</dbReference>
<dbReference type="PANTHER" id="PTHR21600">
    <property type="entry name" value="MITOCHONDRIAL RNA PSEUDOURIDINE SYNTHASE"/>
    <property type="match status" value="1"/>
</dbReference>
<dbReference type="InterPro" id="IPR006224">
    <property type="entry name" value="PsdUridine_synth_RluA-like_CS"/>
</dbReference>
<dbReference type="OrthoDB" id="9773999at2"/>
<dbReference type="InterPro" id="IPR020103">
    <property type="entry name" value="PsdUridine_synth_cat_dom_sf"/>
</dbReference>
<organism evidence="6 7">
    <name type="scientific">Companilactobacillus mishanensis</name>
    <dbReference type="NCBI Taxonomy" id="2486008"/>
    <lineage>
        <taxon>Bacteria</taxon>
        <taxon>Bacillati</taxon>
        <taxon>Bacillota</taxon>
        <taxon>Bacilli</taxon>
        <taxon>Lactobacillales</taxon>
        <taxon>Lactobacillaceae</taxon>
        <taxon>Companilactobacillus</taxon>
    </lineage>
</organism>
<dbReference type="GO" id="GO:0000455">
    <property type="term" value="P:enzyme-directed rRNA pseudouridine synthesis"/>
    <property type="evidence" value="ECO:0007669"/>
    <property type="project" value="TreeGrafter"/>
</dbReference>
<dbReference type="InterPro" id="IPR050188">
    <property type="entry name" value="RluA_PseudoU_synthase"/>
</dbReference>
<dbReference type="GO" id="GO:0009982">
    <property type="term" value="F:pseudouridine synthase activity"/>
    <property type="evidence" value="ECO:0007669"/>
    <property type="project" value="InterPro"/>
</dbReference>
<evidence type="ECO:0000259" key="5">
    <source>
        <dbReference type="Pfam" id="PF00849"/>
    </source>
</evidence>
<feature type="domain" description="Pseudouridine synthase RsuA/RluA-like" evidence="5">
    <location>
        <begin position="101"/>
        <end position="250"/>
    </location>
</feature>
<dbReference type="GO" id="GO:0140098">
    <property type="term" value="F:catalytic activity, acting on RNA"/>
    <property type="evidence" value="ECO:0007669"/>
    <property type="project" value="UniProtKB-ARBA"/>
</dbReference>
<evidence type="ECO:0000256" key="2">
    <source>
        <dbReference type="ARBA" id="ARBA00010876"/>
    </source>
</evidence>
<dbReference type="PROSITE" id="PS01129">
    <property type="entry name" value="PSI_RLU"/>
    <property type="match status" value="1"/>
</dbReference>
<name>A0A5P0ZKV8_9LACO</name>
<proteinExistence type="inferred from homology"/>
<sequence length="306" mass="35316">MIEIFKEYVMSNYQRTITYEPDSNEKLTLRELLKKWLIPKKWQHFLRVEKQVTINGQYHPFNTVVNAKDVIHLNFDFPPRNDNQTYLPGKNGLNIAYEDNDVLIVNKPANIKSHPNLPTESDSLMNDAESYLAPAGHPYMVHRIDMLTSGLVLISKTPYLVPIFNRQLTTKTLKREYLAVVKLLKPINQSGSINLPIGDDPSDVRKQRISSDGLAALTDYKILRKNNDFALINLNLHTGRTHQIRVHLASQGWPIVNDVLYNCEKPNGNMMLCAYKLTYQIPFSNKFRTTEIEPPTFMTDFIQKKD</sequence>